<evidence type="ECO:0000259" key="5">
    <source>
        <dbReference type="Pfam" id="PF01145"/>
    </source>
</evidence>
<reference evidence="8" key="1">
    <citation type="submission" date="2017-02" db="UniProtKB">
        <authorList>
            <consortium name="WormBaseParasite"/>
        </authorList>
    </citation>
    <scope>IDENTIFICATION</scope>
</reference>
<keyword evidence="3" id="KW-0472">Membrane</keyword>
<evidence type="ECO:0000256" key="2">
    <source>
        <dbReference type="ARBA" id="ARBA00007161"/>
    </source>
</evidence>
<dbReference type="InterPro" id="IPR001107">
    <property type="entry name" value="Band_7"/>
</dbReference>
<dbReference type="SUPFAM" id="SSF117892">
    <property type="entry name" value="Band 7/SPFH domain"/>
    <property type="match status" value="1"/>
</dbReference>
<accession>A0A0N4VE69</accession>
<comment type="similarity">
    <text evidence="2 4">Belongs to the band 7/mec-2 family. Flotillin subfamily.</text>
</comment>
<evidence type="ECO:0000313" key="6">
    <source>
        <dbReference type="EMBL" id="VDD93659.1"/>
    </source>
</evidence>
<dbReference type="AlphaFoldDB" id="A0A0N4VE69"/>
<dbReference type="InterPro" id="IPR027705">
    <property type="entry name" value="Flotillin_fam"/>
</dbReference>
<evidence type="ECO:0000256" key="3">
    <source>
        <dbReference type="ARBA" id="ARBA00023136"/>
    </source>
</evidence>
<organism evidence="8">
    <name type="scientific">Enterobius vermicularis</name>
    <name type="common">Human pinworm</name>
    <dbReference type="NCBI Taxonomy" id="51028"/>
    <lineage>
        <taxon>Eukaryota</taxon>
        <taxon>Metazoa</taxon>
        <taxon>Ecdysozoa</taxon>
        <taxon>Nematoda</taxon>
        <taxon>Chromadorea</taxon>
        <taxon>Rhabditida</taxon>
        <taxon>Spirurina</taxon>
        <taxon>Oxyuridomorpha</taxon>
        <taxon>Oxyuroidea</taxon>
        <taxon>Oxyuridae</taxon>
        <taxon>Enterobius</taxon>
    </lineage>
</organism>
<dbReference type="GO" id="GO:0045661">
    <property type="term" value="P:regulation of myoblast differentiation"/>
    <property type="evidence" value="ECO:0007669"/>
    <property type="project" value="TreeGrafter"/>
</dbReference>
<dbReference type="GO" id="GO:0002020">
    <property type="term" value="F:protease binding"/>
    <property type="evidence" value="ECO:0007669"/>
    <property type="project" value="TreeGrafter"/>
</dbReference>
<dbReference type="STRING" id="51028.A0A0N4VE69"/>
<dbReference type="PANTHER" id="PTHR13806:SF46">
    <property type="entry name" value="FLOTILLIN-1-RELATED"/>
    <property type="match status" value="1"/>
</dbReference>
<reference evidence="6 7" key="2">
    <citation type="submission" date="2018-10" db="EMBL/GenBank/DDBJ databases">
        <authorList>
            <consortium name="Pathogen Informatics"/>
        </authorList>
    </citation>
    <scope>NUCLEOTIDE SEQUENCE [LARGE SCALE GENOMIC DNA]</scope>
</reference>
<evidence type="ECO:0000313" key="7">
    <source>
        <dbReference type="Proteomes" id="UP000274131"/>
    </source>
</evidence>
<evidence type="ECO:0000313" key="8">
    <source>
        <dbReference type="WBParaSite" id="EVEC_0000896901-mRNA-1"/>
    </source>
</evidence>
<dbReference type="WBParaSite" id="EVEC_0000896901-mRNA-1">
    <property type="protein sequence ID" value="EVEC_0000896901-mRNA-1"/>
    <property type="gene ID" value="EVEC_0000896901"/>
</dbReference>
<evidence type="ECO:0000256" key="4">
    <source>
        <dbReference type="RuleBase" id="RU366054"/>
    </source>
</evidence>
<proteinExistence type="inferred from homology"/>
<dbReference type="OrthoDB" id="6080404at2759"/>
<dbReference type="Proteomes" id="UP000274131">
    <property type="component" value="Unassembled WGS sequence"/>
</dbReference>
<dbReference type="GO" id="GO:0031410">
    <property type="term" value="C:cytoplasmic vesicle"/>
    <property type="evidence" value="ECO:0007669"/>
    <property type="project" value="TreeGrafter"/>
</dbReference>
<gene>
    <name evidence="6" type="ORF">EVEC_LOCUS8410</name>
</gene>
<name>A0A0N4VE69_ENTVE</name>
<dbReference type="InterPro" id="IPR036013">
    <property type="entry name" value="Band_7/SPFH_dom_sf"/>
</dbReference>
<dbReference type="EMBL" id="UXUI01009412">
    <property type="protein sequence ID" value="VDD93659.1"/>
    <property type="molecule type" value="Genomic_DNA"/>
</dbReference>
<dbReference type="Pfam" id="PF01145">
    <property type="entry name" value="Band_7"/>
    <property type="match status" value="1"/>
</dbReference>
<keyword evidence="7" id="KW-1185">Reference proteome</keyword>
<dbReference type="GO" id="GO:0072659">
    <property type="term" value="P:protein localization to plasma membrane"/>
    <property type="evidence" value="ECO:0007669"/>
    <property type="project" value="TreeGrafter"/>
</dbReference>
<dbReference type="CDD" id="cd03399">
    <property type="entry name" value="SPFH_flotillin"/>
    <property type="match status" value="1"/>
</dbReference>
<dbReference type="Gene3D" id="3.30.479.30">
    <property type="entry name" value="Band 7 domain"/>
    <property type="match status" value="1"/>
</dbReference>
<protein>
    <submittedName>
        <fullName evidence="8">PHB domain-containing protein</fullName>
    </submittedName>
</protein>
<feature type="domain" description="Band 7" evidence="5">
    <location>
        <begin position="6"/>
        <end position="180"/>
    </location>
</feature>
<comment type="subcellular location">
    <subcellularLocation>
        <location evidence="1">Membrane</location>
    </subcellularLocation>
</comment>
<dbReference type="GO" id="GO:0016600">
    <property type="term" value="C:flotillin complex"/>
    <property type="evidence" value="ECO:0007669"/>
    <property type="project" value="TreeGrafter"/>
</dbReference>
<sequence length="420" mass="45560">MGNINTVGPNEALVISGSWCGGTTRKIIIGGWGWSWYFVSNVQRLSLEVMTLNPRSEDVETAQGVPLTVTGVAQVKVMTDHGLLETACEQFLGKSVKHIAEVILQTLEGTMTVEAVYQDRDRFAQLVREVAAPDLGRMGMEILSFTIKDVVDAVDYLESLGKSQTADVKKDAEVGAAEANRDAGIVEAECLKAAADARYLVETKVADAKRQFDMQQAEFNVLVSAKKAEAELAYDLQKAKLMQSIREEQIKIDIIERRKLITVEEKEAERKEQELYSTVKLPAEAEAYKVQTVAEGDKTRKVEEARAHAEATRCIGAAQAAVIEAVGGAEAGRMLARAHAYKFYGDAAKTALVLEKLPEISRNVTKPLLRTKEILVIGGDISQAGSLTDVVATVPPVLKSVTGIDITEVGRKLVGLEGSA</sequence>
<dbReference type="PANTHER" id="PTHR13806">
    <property type="entry name" value="FLOTILLIN-RELATED"/>
    <property type="match status" value="1"/>
</dbReference>
<evidence type="ECO:0000256" key="1">
    <source>
        <dbReference type="ARBA" id="ARBA00004370"/>
    </source>
</evidence>